<name>A0A8A8DGE8_9BURK</name>
<dbReference type="Proteomes" id="UP000027834">
    <property type="component" value="Chromosome 3"/>
</dbReference>
<dbReference type="EMBL" id="CP072522">
    <property type="protein sequence ID" value="QTO23511.1"/>
    <property type="molecule type" value="Genomic_DNA"/>
</dbReference>
<gene>
    <name evidence="1" type="ORF">DT99_030075</name>
</gene>
<evidence type="ECO:0000313" key="2">
    <source>
        <dbReference type="Proteomes" id="UP000027834"/>
    </source>
</evidence>
<dbReference type="AlphaFoldDB" id="A0A8A8DGE8"/>
<accession>A0A8A8DGE8</accession>
<evidence type="ECO:0000313" key="1">
    <source>
        <dbReference type="EMBL" id="QTO23511.1"/>
    </source>
</evidence>
<protein>
    <submittedName>
        <fullName evidence="1">Uncharacterized protein</fullName>
    </submittedName>
</protein>
<keyword evidence="2" id="KW-1185">Reference proteome</keyword>
<dbReference type="RefSeq" id="WP_154233836.1">
    <property type="nucleotide sequence ID" value="NZ_CP013399.1"/>
</dbReference>
<dbReference type="GeneID" id="62016342"/>
<reference evidence="1" key="1">
    <citation type="submission" date="2014-04" db="EMBL/GenBank/DDBJ databases">
        <authorList>
            <person name="Ho Y.-N."/>
            <person name="Huang C.-C."/>
        </authorList>
    </citation>
    <scope>NUCLEOTIDE SEQUENCE</scope>
    <source>
        <strain evidence="1">869T2</strain>
    </source>
</reference>
<sequence length="50" mass="5121">MTSSPAPVRPPMGRAAITLLAAGVPRRLAAMFTTVLRVGAMLSPGRMNAG</sequence>
<reference evidence="1" key="2">
    <citation type="submission" date="2021-03" db="EMBL/GenBank/DDBJ databases">
        <title>Complete genome sequence of Burkholderia seminalis 869T2.</title>
        <authorList>
            <person name="Hung S.-H."/>
            <person name="Huang C.-T."/>
            <person name="Huang C.-C."/>
            <person name="Kuo C.-H."/>
        </authorList>
    </citation>
    <scope>NUCLEOTIDE SEQUENCE</scope>
    <source>
        <strain evidence="1">869T2</strain>
    </source>
</reference>
<proteinExistence type="predicted"/>
<organism evidence="1 2">
    <name type="scientific">Burkholderia seminalis</name>
    <dbReference type="NCBI Taxonomy" id="488731"/>
    <lineage>
        <taxon>Bacteria</taxon>
        <taxon>Pseudomonadati</taxon>
        <taxon>Pseudomonadota</taxon>
        <taxon>Betaproteobacteria</taxon>
        <taxon>Burkholderiales</taxon>
        <taxon>Burkholderiaceae</taxon>
        <taxon>Burkholderia</taxon>
        <taxon>Burkholderia cepacia complex</taxon>
    </lineage>
</organism>